<dbReference type="Gene3D" id="3.30.300.30">
    <property type="match status" value="1"/>
</dbReference>
<dbReference type="Proteomes" id="UP001620295">
    <property type="component" value="Unassembled WGS sequence"/>
</dbReference>
<dbReference type="PANTHER" id="PTHR43201">
    <property type="entry name" value="ACYL-COA SYNTHETASE"/>
    <property type="match status" value="1"/>
</dbReference>
<dbReference type="EMBL" id="JBJDQH010000008">
    <property type="protein sequence ID" value="MFK4268303.1"/>
    <property type="molecule type" value="Genomic_DNA"/>
</dbReference>
<accession>A0ABW8LRT9</accession>
<evidence type="ECO:0000313" key="5">
    <source>
        <dbReference type="Proteomes" id="UP001620295"/>
    </source>
</evidence>
<protein>
    <submittedName>
        <fullName evidence="4">Acyl-CoA synthetase</fullName>
    </submittedName>
</protein>
<dbReference type="Pfam" id="PF00501">
    <property type="entry name" value="AMP-binding"/>
    <property type="match status" value="1"/>
</dbReference>
<dbReference type="InterPro" id="IPR020845">
    <property type="entry name" value="AMP-binding_CS"/>
</dbReference>
<dbReference type="InterPro" id="IPR025110">
    <property type="entry name" value="AMP-bd_C"/>
</dbReference>
<gene>
    <name evidence="4" type="ORF">ACI2L5_25655</name>
</gene>
<dbReference type="PANTHER" id="PTHR43201:SF8">
    <property type="entry name" value="ACYL-COA SYNTHETASE FAMILY MEMBER 3"/>
    <property type="match status" value="1"/>
</dbReference>
<dbReference type="RefSeq" id="WP_358629102.1">
    <property type="nucleotide sequence ID" value="NZ_JBFACG010000027.1"/>
</dbReference>
<evidence type="ECO:0000256" key="1">
    <source>
        <dbReference type="ARBA" id="ARBA00006432"/>
    </source>
</evidence>
<dbReference type="InterPro" id="IPR000873">
    <property type="entry name" value="AMP-dep_synth/lig_dom"/>
</dbReference>
<dbReference type="PROSITE" id="PS00455">
    <property type="entry name" value="AMP_BINDING"/>
    <property type="match status" value="1"/>
</dbReference>
<dbReference type="Pfam" id="PF13193">
    <property type="entry name" value="AMP-binding_C"/>
    <property type="match status" value="1"/>
</dbReference>
<comment type="caution">
    <text evidence="4">The sequence shown here is derived from an EMBL/GenBank/DDBJ whole genome shotgun (WGS) entry which is preliminary data.</text>
</comment>
<evidence type="ECO:0000259" key="3">
    <source>
        <dbReference type="Pfam" id="PF13193"/>
    </source>
</evidence>
<reference evidence="4 5" key="1">
    <citation type="submission" date="2024-11" db="EMBL/GenBank/DDBJ databases">
        <title>The Natural Products Discovery Center: Release of the First 8490 Sequenced Strains for Exploring Actinobacteria Biosynthetic Diversity.</title>
        <authorList>
            <person name="Kalkreuter E."/>
            <person name="Kautsar S.A."/>
            <person name="Yang D."/>
            <person name="Bader C.D."/>
            <person name="Teijaro C.N."/>
            <person name="Fluegel L."/>
            <person name="Davis C.M."/>
            <person name="Simpson J.R."/>
            <person name="Lauterbach L."/>
            <person name="Steele A.D."/>
            <person name="Gui C."/>
            <person name="Meng S."/>
            <person name="Li G."/>
            <person name="Viehrig K."/>
            <person name="Ye F."/>
            <person name="Su P."/>
            <person name="Kiefer A.F."/>
            <person name="Nichols A."/>
            <person name="Cepeda A.J."/>
            <person name="Yan W."/>
            <person name="Fan B."/>
            <person name="Jiang Y."/>
            <person name="Adhikari A."/>
            <person name="Zheng C.-J."/>
            <person name="Schuster L."/>
            <person name="Cowan T.M."/>
            <person name="Smanski M.J."/>
            <person name="Chevrette M.G."/>
            <person name="De Carvalho L.P.S."/>
            <person name="Shen B."/>
        </authorList>
    </citation>
    <scope>NUCLEOTIDE SEQUENCE [LARGE SCALE GENOMIC DNA]</scope>
    <source>
        <strain evidence="4 5">NPDC020863</strain>
    </source>
</reference>
<organism evidence="4 5">
    <name type="scientific">Streptomyces milbemycinicus</name>
    <dbReference type="NCBI Taxonomy" id="476552"/>
    <lineage>
        <taxon>Bacteria</taxon>
        <taxon>Bacillati</taxon>
        <taxon>Actinomycetota</taxon>
        <taxon>Actinomycetes</taxon>
        <taxon>Kitasatosporales</taxon>
        <taxon>Streptomycetaceae</taxon>
        <taxon>Streptomyces</taxon>
    </lineage>
</organism>
<comment type="similarity">
    <text evidence="1">Belongs to the ATP-dependent AMP-binding enzyme family.</text>
</comment>
<sequence length="469" mass="48464">MSAPLLTSLAEPGGDRPDALTVGGRACSREELLGAAGAVAARIAGAPVVAVRASPTAETVTAVVGALLAGVPVVPVPPDSGPAERDHILRDSKAALLLTGSPTGEMGSPTEEEAGPVETVPVDLAERAAWSGPEPDPESTAFVLYTSGTTGAPKGALISRGAVAADLDALAGAWAWTAEDTLVHGLPLFHVHGLVLGVLGALRVGSRLVHTGRPTPAAYAAAGGSLYFGVPTVWHRVVQDPGAARALSGARLLVSGSAPLPAPVFRDLEQLTGHRPVERYGMTETLITISTRADGERRPGYVGTPLSGIRTRVVAEEGAEIGELQLTGPTLFDGYLNRPEATAGSYTEDGWFRTGDIAAVEPDGFHRIVGRASTDLIKSGGYRIGAGEVENALLDHPAVREAAVVGAPHEDLGQQIVAYVVADGVSEAELIDFVAGQLSVHKRPRKVRFLEALPRNAMGKPQKKLLPPA</sequence>
<dbReference type="InterPro" id="IPR042099">
    <property type="entry name" value="ANL_N_sf"/>
</dbReference>
<evidence type="ECO:0000259" key="2">
    <source>
        <dbReference type="Pfam" id="PF00501"/>
    </source>
</evidence>
<proteinExistence type="inferred from homology"/>
<dbReference type="InterPro" id="IPR045851">
    <property type="entry name" value="AMP-bd_C_sf"/>
</dbReference>
<feature type="domain" description="AMP-binding enzyme C-terminal" evidence="3">
    <location>
        <begin position="388"/>
        <end position="460"/>
    </location>
</feature>
<dbReference type="Gene3D" id="3.40.50.12780">
    <property type="entry name" value="N-terminal domain of ligase-like"/>
    <property type="match status" value="1"/>
</dbReference>
<evidence type="ECO:0000313" key="4">
    <source>
        <dbReference type="EMBL" id="MFK4268303.1"/>
    </source>
</evidence>
<keyword evidence="5" id="KW-1185">Reference proteome</keyword>
<feature type="domain" description="AMP-dependent synthetase/ligase" evidence="2">
    <location>
        <begin position="39"/>
        <end position="336"/>
    </location>
</feature>
<dbReference type="NCBIfam" id="NF005858">
    <property type="entry name" value="PRK07787.1"/>
    <property type="match status" value="1"/>
</dbReference>
<dbReference type="SUPFAM" id="SSF56801">
    <property type="entry name" value="Acetyl-CoA synthetase-like"/>
    <property type="match status" value="1"/>
</dbReference>
<name>A0ABW8LRT9_9ACTN</name>